<evidence type="ECO:0000256" key="6">
    <source>
        <dbReference type="ARBA" id="ARBA00022695"/>
    </source>
</evidence>
<dbReference type="Pfam" id="PF00712">
    <property type="entry name" value="DNA_pol3_beta"/>
    <property type="match status" value="1"/>
</dbReference>
<dbReference type="Pfam" id="PF02767">
    <property type="entry name" value="DNA_pol3_beta_2"/>
    <property type="match status" value="1"/>
</dbReference>
<reference evidence="15" key="1">
    <citation type="submission" date="2017-05" db="EMBL/GenBank/DDBJ databases">
        <title>Improved OligoMM genomes.</title>
        <authorList>
            <person name="Garzetti D."/>
        </authorList>
    </citation>
    <scope>NUCLEOTIDE SEQUENCE [LARGE SCALE GENOMIC DNA]</scope>
    <source>
        <strain evidence="15">YL45</strain>
    </source>
</reference>
<evidence type="ECO:0000313" key="15">
    <source>
        <dbReference type="Proteomes" id="UP000214610"/>
    </source>
</evidence>
<evidence type="ECO:0000256" key="7">
    <source>
        <dbReference type="ARBA" id="ARBA00022705"/>
    </source>
</evidence>
<proteinExistence type="inferred from homology"/>
<dbReference type="SMART" id="SM00480">
    <property type="entry name" value="POL3Bc"/>
    <property type="match status" value="1"/>
</dbReference>
<dbReference type="GeneID" id="78362414"/>
<evidence type="ECO:0000256" key="10">
    <source>
        <dbReference type="PIRNR" id="PIRNR000804"/>
    </source>
</evidence>
<keyword evidence="5 10" id="KW-0808">Transferase</keyword>
<dbReference type="CDD" id="cd00140">
    <property type="entry name" value="beta_clamp"/>
    <property type="match status" value="1"/>
</dbReference>
<comment type="subunit">
    <text evidence="10">Forms a ring-shaped head-to-tail homodimer around DNA.</text>
</comment>
<comment type="function">
    <text evidence="10">Confers DNA tethering and processivity to DNA polymerases and other proteins. Acts as a clamp, forming a ring around DNA (a reaction catalyzed by the clamp-loading complex) which diffuses in an ATP-independent manner freely and bidirectionally along dsDNA. Initially characterized for its ability to contact the catalytic subunit of DNA polymerase III (Pol III), a complex, multichain enzyme responsible for most of the replicative synthesis in bacteria; Pol III exhibits 3'-5' exonuclease proofreading activity. The beta chain is required for initiation of replication as well as for processivity of DNA replication.</text>
</comment>
<dbReference type="Proteomes" id="UP000214610">
    <property type="component" value="Unassembled WGS sequence"/>
</dbReference>
<comment type="similarity">
    <text evidence="2 10">Belongs to the beta sliding clamp family.</text>
</comment>
<evidence type="ECO:0000256" key="3">
    <source>
        <dbReference type="ARBA" id="ARBA00021035"/>
    </source>
</evidence>
<keyword evidence="6 10" id="KW-0548">Nucleotidyltransferase</keyword>
<dbReference type="InterPro" id="IPR022635">
    <property type="entry name" value="DNA_polIII_beta_C"/>
</dbReference>
<sequence length="372" mass="41816">MADTLIIKGFKAEVAKPIMAVSGAVEKKNTIPILANILIRKTGQKVTFTGSDEQIEVTSDAAIGVGDEDFATTVSAAKLCGILSTIADDAEVSIFYSDNHVIIKSGRTKFDLQTIDAEQYPIMKEQMEFQYSFAMPCMKFKNMLAMVQFAAAVNNVRYFLNGVYVSAENNIVRTVGTDGHRLSLFQNELDEPFAGKCEAILPKKTARELLRLIPDTEEMLKISISEKQIKVHFANIDILSKLIEGKYPDYERVIPTKNDKEFMVDREQLIKTLQRVAILSMDKVRNVRWTLSEDRLVLATTNADMEEAIDEIEIDYKGEPMEIIFNISYLLDMLAVVKTEKIRFSLSGPLSSGLVRVPDSENFKFVVMPVRI</sequence>
<dbReference type="GO" id="GO:0008408">
    <property type="term" value="F:3'-5' exonuclease activity"/>
    <property type="evidence" value="ECO:0007669"/>
    <property type="project" value="InterPro"/>
</dbReference>
<dbReference type="Pfam" id="PF02768">
    <property type="entry name" value="DNA_pol3_beta_3"/>
    <property type="match status" value="1"/>
</dbReference>
<comment type="subcellular location">
    <subcellularLocation>
        <location evidence="1 10">Cytoplasm</location>
    </subcellularLocation>
</comment>
<evidence type="ECO:0000259" key="12">
    <source>
        <dbReference type="Pfam" id="PF02767"/>
    </source>
</evidence>
<comment type="caution">
    <text evidence="14">The sequence shown here is derived from an EMBL/GenBank/DDBJ whole genome shotgun (WGS) entry which is preliminary data.</text>
</comment>
<dbReference type="AlphaFoldDB" id="A0A227KPK2"/>
<protein>
    <recommendedName>
        <fullName evidence="3 10">Beta sliding clamp</fullName>
    </recommendedName>
</protein>
<dbReference type="GO" id="GO:0006271">
    <property type="term" value="P:DNA strand elongation involved in DNA replication"/>
    <property type="evidence" value="ECO:0007669"/>
    <property type="project" value="TreeGrafter"/>
</dbReference>
<evidence type="ECO:0000259" key="13">
    <source>
        <dbReference type="Pfam" id="PF02768"/>
    </source>
</evidence>
<dbReference type="PANTHER" id="PTHR30478:SF0">
    <property type="entry name" value="BETA SLIDING CLAMP"/>
    <property type="match status" value="1"/>
</dbReference>
<accession>A0A227KPK2</accession>
<dbReference type="SUPFAM" id="SSF55979">
    <property type="entry name" value="DNA clamp"/>
    <property type="match status" value="3"/>
</dbReference>
<dbReference type="InterPro" id="IPR001001">
    <property type="entry name" value="DNA_polIII_beta"/>
</dbReference>
<dbReference type="EMBL" id="NHMP01000002">
    <property type="protein sequence ID" value="OXE50180.1"/>
    <property type="molecule type" value="Genomic_DNA"/>
</dbReference>
<feature type="domain" description="DNA polymerase III beta sliding clamp C-terminal" evidence="13">
    <location>
        <begin position="252"/>
        <end position="371"/>
    </location>
</feature>
<gene>
    <name evidence="14" type="ORF">ADH67_04025</name>
</gene>
<dbReference type="GO" id="GO:0003677">
    <property type="term" value="F:DNA binding"/>
    <property type="evidence" value="ECO:0007669"/>
    <property type="project" value="UniProtKB-UniRule"/>
</dbReference>
<dbReference type="InterPro" id="IPR046938">
    <property type="entry name" value="DNA_clamp_sf"/>
</dbReference>
<feature type="domain" description="DNA polymerase III beta sliding clamp N-terminal" evidence="11">
    <location>
        <begin position="12"/>
        <end position="123"/>
    </location>
</feature>
<dbReference type="Gene3D" id="3.70.10.10">
    <property type="match status" value="1"/>
</dbReference>
<keyword evidence="7 10" id="KW-0235">DNA replication</keyword>
<dbReference type="PIRSF" id="PIRSF000804">
    <property type="entry name" value="DNA_pol_III_b"/>
    <property type="match status" value="1"/>
</dbReference>
<evidence type="ECO:0000313" key="14">
    <source>
        <dbReference type="EMBL" id="OXE50180.1"/>
    </source>
</evidence>
<evidence type="ECO:0000256" key="2">
    <source>
        <dbReference type="ARBA" id="ARBA00010752"/>
    </source>
</evidence>
<evidence type="ECO:0000256" key="1">
    <source>
        <dbReference type="ARBA" id="ARBA00004496"/>
    </source>
</evidence>
<evidence type="ECO:0000256" key="5">
    <source>
        <dbReference type="ARBA" id="ARBA00022679"/>
    </source>
</evidence>
<dbReference type="GO" id="GO:0003887">
    <property type="term" value="F:DNA-directed DNA polymerase activity"/>
    <property type="evidence" value="ECO:0007669"/>
    <property type="project" value="UniProtKB-UniRule"/>
</dbReference>
<evidence type="ECO:0000256" key="9">
    <source>
        <dbReference type="ARBA" id="ARBA00023125"/>
    </source>
</evidence>
<dbReference type="InterPro" id="IPR022637">
    <property type="entry name" value="DNA_polIII_beta_cen"/>
</dbReference>
<dbReference type="PANTHER" id="PTHR30478">
    <property type="entry name" value="DNA POLYMERASE III SUBUNIT BETA"/>
    <property type="match status" value="1"/>
</dbReference>
<dbReference type="RefSeq" id="WP_066594659.1">
    <property type="nucleotide sequence ID" value="NZ_CAJTBZ010000016.1"/>
</dbReference>
<dbReference type="NCBIfam" id="TIGR00663">
    <property type="entry name" value="dnan"/>
    <property type="match status" value="1"/>
</dbReference>
<keyword evidence="8 10" id="KW-0239">DNA-directed DNA polymerase</keyword>
<keyword evidence="4 10" id="KW-0963">Cytoplasm</keyword>
<keyword evidence="15" id="KW-1185">Reference proteome</keyword>
<dbReference type="GO" id="GO:0009360">
    <property type="term" value="C:DNA polymerase III complex"/>
    <property type="evidence" value="ECO:0007669"/>
    <property type="project" value="InterPro"/>
</dbReference>
<dbReference type="GO" id="GO:0005737">
    <property type="term" value="C:cytoplasm"/>
    <property type="evidence" value="ECO:0007669"/>
    <property type="project" value="UniProtKB-SubCell"/>
</dbReference>
<evidence type="ECO:0000256" key="8">
    <source>
        <dbReference type="ARBA" id="ARBA00022932"/>
    </source>
</evidence>
<organism evidence="14 15">
    <name type="scientific">Turicimonas muris</name>
    <dbReference type="NCBI Taxonomy" id="1796652"/>
    <lineage>
        <taxon>Bacteria</taxon>
        <taxon>Pseudomonadati</taxon>
        <taxon>Pseudomonadota</taxon>
        <taxon>Betaproteobacteria</taxon>
        <taxon>Burkholderiales</taxon>
        <taxon>Sutterellaceae</taxon>
        <taxon>Turicimonas</taxon>
    </lineage>
</organism>
<evidence type="ECO:0000256" key="4">
    <source>
        <dbReference type="ARBA" id="ARBA00022490"/>
    </source>
</evidence>
<name>A0A227KPK2_9BURK</name>
<keyword evidence="9" id="KW-0238">DNA-binding</keyword>
<dbReference type="InterPro" id="IPR022634">
    <property type="entry name" value="DNA_polIII_beta_N"/>
</dbReference>
<dbReference type="Gene3D" id="3.10.150.10">
    <property type="entry name" value="DNA Polymerase III, subunit A, domain 2"/>
    <property type="match status" value="1"/>
</dbReference>
<evidence type="ECO:0000259" key="11">
    <source>
        <dbReference type="Pfam" id="PF00712"/>
    </source>
</evidence>
<feature type="domain" description="DNA polymerase III beta sliding clamp central" evidence="12">
    <location>
        <begin position="137"/>
        <end position="249"/>
    </location>
</feature>